<feature type="domain" description="Peptidase M24" evidence="1">
    <location>
        <begin position="149"/>
        <end position="351"/>
    </location>
</feature>
<reference evidence="3 4" key="1">
    <citation type="submission" date="2023-05" db="EMBL/GenBank/DDBJ databases">
        <title>[ruminococcus] sp. nov., isolated from a pig farm feces dump.</title>
        <authorList>
            <person name="Chang Y.-H."/>
        </authorList>
    </citation>
    <scope>NUCLEOTIDE SEQUENCE [LARGE SCALE GENOMIC DNA]</scope>
    <source>
        <strain evidence="3 4">YH-rum2234</strain>
    </source>
</reference>
<evidence type="ECO:0000313" key="3">
    <source>
        <dbReference type="EMBL" id="MDI9242183.1"/>
    </source>
</evidence>
<dbReference type="Gene3D" id="3.40.350.10">
    <property type="entry name" value="Creatinase/prolidase N-terminal domain"/>
    <property type="match status" value="1"/>
</dbReference>
<dbReference type="Proteomes" id="UP001300383">
    <property type="component" value="Unassembled WGS sequence"/>
</dbReference>
<dbReference type="InterPro" id="IPR050659">
    <property type="entry name" value="Peptidase_M24B"/>
</dbReference>
<dbReference type="EMBL" id="JASGBQ010000009">
    <property type="protein sequence ID" value="MDI9242183.1"/>
    <property type="molecule type" value="Genomic_DNA"/>
</dbReference>
<evidence type="ECO:0000313" key="4">
    <source>
        <dbReference type="Proteomes" id="UP001300383"/>
    </source>
</evidence>
<dbReference type="InterPro" id="IPR029149">
    <property type="entry name" value="Creatin/AminoP/Spt16_N"/>
</dbReference>
<dbReference type="PANTHER" id="PTHR46112">
    <property type="entry name" value="AMINOPEPTIDASE"/>
    <property type="match status" value="1"/>
</dbReference>
<organism evidence="3 4">
    <name type="scientific">Fusibacillus kribbianus</name>
    <dbReference type="NCBI Taxonomy" id="3044208"/>
    <lineage>
        <taxon>Bacteria</taxon>
        <taxon>Bacillati</taxon>
        <taxon>Bacillota</taxon>
        <taxon>Clostridia</taxon>
        <taxon>Lachnospirales</taxon>
        <taxon>Lachnospiraceae</taxon>
        <taxon>Fusibacillus</taxon>
    </lineage>
</organism>
<protein>
    <submittedName>
        <fullName evidence="3">Xaa-Pro peptidase family protein</fullName>
    </submittedName>
</protein>
<dbReference type="RefSeq" id="WP_283230633.1">
    <property type="nucleotide sequence ID" value="NZ_JASGBQ010000009.1"/>
</dbReference>
<evidence type="ECO:0000259" key="1">
    <source>
        <dbReference type="Pfam" id="PF00557"/>
    </source>
</evidence>
<dbReference type="InterPro" id="IPR000994">
    <property type="entry name" value="Pept_M24"/>
</dbReference>
<keyword evidence="4" id="KW-1185">Reference proteome</keyword>
<evidence type="ECO:0000259" key="2">
    <source>
        <dbReference type="Pfam" id="PF01321"/>
    </source>
</evidence>
<dbReference type="Pfam" id="PF00557">
    <property type="entry name" value="Peptidase_M24"/>
    <property type="match status" value="1"/>
</dbReference>
<feature type="domain" description="Creatinase N-terminal" evidence="2">
    <location>
        <begin position="9"/>
        <end position="140"/>
    </location>
</feature>
<dbReference type="AlphaFoldDB" id="A0AAP4BBL1"/>
<comment type="caution">
    <text evidence="3">The sequence shown here is derived from an EMBL/GenBank/DDBJ whole genome shotgun (WGS) entry which is preliminary data.</text>
</comment>
<dbReference type="InterPro" id="IPR000587">
    <property type="entry name" value="Creatinase_N"/>
</dbReference>
<name>A0AAP4BBL1_9FIRM</name>
<dbReference type="Gene3D" id="3.90.230.10">
    <property type="entry name" value="Creatinase/methionine aminopeptidase superfamily"/>
    <property type="match status" value="1"/>
</dbReference>
<proteinExistence type="predicted"/>
<dbReference type="PANTHER" id="PTHR46112:SF3">
    <property type="entry name" value="AMINOPEPTIDASE YPDF"/>
    <property type="match status" value="1"/>
</dbReference>
<accession>A0AAP4BBL1</accession>
<dbReference type="SUPFAM" id="SSF55920">
    <property type="entry name" value="Creatinase/aminopeptidase"/>
    <property type="match status" value="1"/>
</dbReference>
<dbReference type="Pfam" id="PF01321">
    <property type="entry name" value="Creatinase_N"/>
    <property type="match status" value="1"/>
</dbReference>
<sequence>MKDSAFASRVGKINEILKQEGIDCFLVTPSSDMKYLCGYSIKGDERFLALVLAPDHEPFIIANILYELQVTETPVTEFTYWFDGEDPFSLLKTELEKRGIRPKTIAVDAAMPALFTLQLNALYPDARFVNGSPLVQPLRVYKDRQEMDRMIESTAKADIALKRCMDKGTYWVGKTESDFLAELAYEMTCLGLTAPGACVAVGANAAVPHHNTGDTVIEMGKCLLIDFGGSYKNYCTDMTRTYHFGEPSDKFKEVYHVVLEANLAGEEAAKVGNQLQDVDIAARKVIEKAGYGDYFIHRTGHGIGIDCHEGPSAGAGETTLIRPGMAFSCEPGIYLPGEFGVRIEDQVLIEEDGTTRVLHQLPKELTIIK</sequence>
<dbReference type="SUPFAM" id="SSF53092">
    <property type="entry name" value="Creatinase/prolidase N-terminal domain"/>
    <property type="match status" value="1"/>
</dbReference>
<dbReference type="InterPro" id="IPR036005">
    <property type="entry name" value="Creatinase/aminopeptidase-like"/>
</dbReference>
<gene>
    <name evidence="3" type="ORF">QJ036_06785</name>
</gene>